<proteinExistence type="predicted"/>
<keyword evidence="4" id="KW-1185">Reference proteome</keyword>
<dbReference type="Gene3D" id="2.40.50.200">
    <property type="entry name" value="Bacterial OB-fold"/>
    <property type="match status" value="1"/>
</dbReference>
<gene>
    <name evidence="3" type="ORF">M992_0368</name>
</gene>
<dbReference type="AlphaFoldDB" id="A0A0N0ZCQ2"/>
<dbReference type="InterPro" id="IPR016052">
    <property type="entry name" value="YgiW/YdeI"/>
</dbReference>
<name>A0A0N0ZCQ2_9GAMM</name>
<feature type="signal peptide" evidence="2">
    <location>
        <begin position="1"/>
        <end position="20"/>
    </location>
</feature>
<keyword evidence="1 2" id="KW-0732">Signal</keyword>
<evidence type="ECO:0000256" key="1">
    <source>
        <dbReference type="ARBA" id="ARBA00022729"/>
    </source>
</evidence>
<dbReference type="InterPro" id="IPR005220">
    <property type="entry name" value="CarO-like"/>
</dbReference>
<comment type="caution">
    <text evidence="3">The sequence shown here is derived from an EMBL/GenBank/DDBJ whole genome shotgun (WGS) entry which is preliminary data.</text>
</comment>
<protein>
    <submittedName>
        <fullName evidence="3">YgiW family protein</fullName>
    </submittedName>
</protein>
<dbReference type="NCBIfam" id="TIGR00156">
    <property type="entry name" value="YgiW/YdeI family stress tolerance OB fold protein"/>
    <property type="match status" value="1"/>
</dbReference>
<sequence length="133" mass="14510">MKKVVLIALISTLMSAPLMAENGGFNGPGTSTVPAERALKGGFSGPNASETSVANALKLTDDSWVILRGNIVKQIDNKHYEFTDGTGTITVEIDHKKWRGQTITPNDKVEIRGEIDKDWSSREVSVKEINLIK</sequence>
<evidence type="ECO:0000256" key="2">
    <source>
        <dbReference type="SAM" id="SignalP"/>
    </source>
</evidence>
<dbReference type="InterPro" id="IPR036700">
    <property type="entry name" value="BOBF_sf"/>
</dbReference>
<organism evidence="3 4">
    <name type="scientific">Moellerella wisconsensis ATCC 35017</name>
    <dbReference type="NCBI Taxonomy" id="1354267"/>
    <lineage>
        <taxon>Bacteria</taxon>
        <taxon>Pseudomonadati</taxon>
        <taxon>Pseudomonadota</taxon>
        <taxon>Gammaproteobacteria</taxon>
        <taxon>Enterobacterales</taxon>
        <taxon>Morganellaceae</taxon>
        <taxon>Moellerella</taxon>
    </lineage>
</organism>
<evidence type="ECO:0000313" key="4">
    <source>
        <dbReference type="Proteomes" id="UP000053226"/>
    </source>
</evidence>
<dbReference type="OrthoDB" id="598245at2"/>
<evidence type="ECO:0000313" key="3">
    <source>
        <dbReference type="EMBL" id="KPD04258.1"/>
    </source>
</evidence>
<accession>A0A0N0ZCQ2</accession>
<feature type="chain" id="PRO_5005864685" evidence="2">
    <location>
        <begin position="21"/>
        <end position="133"/>
    </location>
</feature>
<dbReference type="Pfam" id="PF04076">
    <property type="entry name" value="BOF"/>
    <property type="match status" value="1"/>
</dbReference>
<reference evidence="3 4" key="1">
    <citation type="submission" date="2015-07" db="EMBL/GenBank/DDBJ databases">
        <title>ATOL: Assembling a taxonomically balanced genome-scale reconstruction of the evolutionary history of the Enterobacteriaceae.</title>
        <authorList>
            <person name="Plunkett G.III."/>
            <person name="Neeno-Eckwall E.C."/>
            <person name="Glasner J.D."/>
            <person name="Perna N.T."/>
        </authorList>
    </citation>
    <scope>NUCLEOTIDE SEQUENCE [LARGE SCALE GENOMIC DNA]</scope>
    <source>
        <strain evidence="3 4">ATCC 35017</strain>
    </source>
</reference>
<dbReference type="EMBL" id="LGAA01000003">
    <property type="protein sequence ID" value="KPD04258.1"/>
    <property type="molecule type" value="Genomic_DNA"/>
</dbReference>
<dbReference type="SUPFAM" id="SSF101756">
    <property type="entry name" value="Hypothetical protein YgiW"/>
    <property type="match status" value="1"/>
</dbReference>
<dbReference type="Proteomes" id="UP000053226">
    <property type="component" value="Unassembled WGS sequence"/>
</dbReference>
<dbReference type="PANTHER" id="PTHR36571">
    <property type="entry name" value="PROTEIN YGIW"/>
    <property type="match status" value="1"/>
</dbReference>
<dbReference type="NCBIfam" id="NF033674">
    <property type="entry name" value="stress_OB_fold"/>
    <property type="match status" value="1"/>
</dbReference>
<dbReference type="PANTHER" id="PTHR36571:SF1">
    <property type="entry name" value="PROTEIN YGIW"/>
    <property type="match status" value="1"/>
</dbReference>
<dbReference type="RefSeq" id="WP_053907105.1">
    <property type="nucleotide sequence ID" value="NZ_CAWMUS010000003.1"/>
</dbReference>